<reference evidence="1 2" key="1">
    <citation type="journal article" date="2015" name="Int. J. Syst. Evol. Microbiol.">
        <title>Novibacillus thermophilus gen. nov., sp. nov., a Gram-staining-negative and moderately thermophilic member of the family Thermoactinomycetaceae.</title>
        <authorList>
            <person name="Yang G."/>
            <person name="Chen J."/>
            <person name="Zhou S."/>
        </authorList>
    </citation>
    <scope>NUCLEOTIDE SEQUENCE [LARGE SCALE GENOMIC DNA]</scope>
    <source>
        <strain evidence="1 2">SG-1</strain>
    </source>
</reference>
<dbReference type="KEGG" id="ntr:B0W44_06145"/>
<keyword evidence="2" id="KW-1185">Reference proteome</keyword>
<dbReference type="EMBL" id="CP019699">
    <property type="protein sequence ID" value="AQS55430.1"/>
    <property type="molecule type" value="Genomic_DNA"/>
</dbReference>
<organism evidence="1 2">
    <name type="scientific">Novibacillus thermophilus</name>
    <dbReference type="NCBI Taxonomy" id="1471761"/>
    <lineage>
        <taxon>Bacteria</taxon>
        <taxon>Bacillati</taxon>
        <taxon>Bacillota</taxon>
        <taxon>Bacilli</taxon>
        <taxon>Bacillales</taxon>
        <taxon>Thermoactinomycetaceae</taxon>
        <taxon>Novibacillus</taxon>
    </lineage>
</organism>
<name>A0A1U9K5Z5_9BACL</name>
<dbReference type="STRING" id="1471761.B0W44_06145"/>
<protein>
    <submittedName>
        <fullName evidence="1">Uncharacterized protein</fullName>
    </submittedName>
</protein>
<sequence>MSGRPPYELRYDPRLKIERPSLNVDYEALSKTEREEFEVICQKVCSRISLQIRSFEKAYLERFEALERTEDDEAFYVLLDEMNEISSCISDLNVLFLHIEGRFLASREHA</sequence>
<dbReference type="Proteomes" id="UP000188603">
    <property type="component" value="Chromosome"/>
</dbReference>
<dbReference type="AlphaFoldDB" id="A0A1U9K5Z5"/>
<gene>
    <name evidence="1" type="ORF">B0W44_06145</name>
</gene>
<dbReference type="RefSeq" id="WP_077719284.1">
    <property type="nucleotide sequence ID" value="NZ_CP019699.1"/>
</dbReference>
<accession>A0A1U9K5Z5</accession>
<evidence type="ECO:0000313" key="2">
    <source>
        <dbReference type="Proteomes" id="UP000188603"/>
    </source>
</evidence>
<evidence type="ECO:0000313" key="1">
    <source>
        <dbReference type="EMBL" id="AQS55430.1"/>
    </source>
</evidence>
<proteinExistence type="predicted"/>
<dbReference type="OrthoDB" id="2989999at2"/>